<feature type="transmembrane region" description="Helical" evidence="11">
    <location>
        <begin position="245"/>
        <end position="264"/>
    </location>
</feature>
<keyword evidence="10 11" id="KW-0275">Fatty acid biosynthesis</keyword>
<feature type="transmembrane region" description="Helical" evidence="11">
    <location>
        <begin position="73"/>
        <end position="93"/>
    </location>
</feature>
<evidence type="ECO:0000256" key="5">
    <source>
        <dbReference type="ARBA" id="ARBA00022692"/>
    </source>
</evidence>
<dbReference type="GO" id="GO:0030148">
    <property type="term" value="P:sphingolipid biosynthetic process"/>
    <property type="evidence" value="ECO:0007669"/>
    <property type="project" value="TreeGrafter"/>
</dbReference>
<dbReference type="PANTHER" id="PTHR11157">
    <property type="entry name" value="FATTY ACID ACYL TRANSFERASE-RELATED"/>
    <property type="match status" value="1"/>
</dbReference>
<feature type="transmembrane region" description="Helical" evidence="11">
    <location>
        <begin position="40"/>
        <end position="61"/>
    </location>
</feature>
<evidence type="ECO:0000256" key="10">
    <source>
        <dbReference type="ARBA" id="ARBA00023160"/>
    </source>
</evidence>
<keyword evidence="7 11" id="KW-1133">Transmembrane helix</keyword>
<feature type="transmembrane region" description="Helical" evidence="11">
    <location>
        <begin position="150"/>
        <end position="169"/>
    </location>
</feature>
<evidence type="ECO:0000256" key="11">
    <source>
        <dbReference type="RuleBase" id="RU361115"/>
    </source>
</evidence>
<evidence type="ECO:0000256" key="8">
    <source>
        <dbReference type="ARBA" id="ARBA00023098"/>
    </source>
</evidence>
<name>A0AAN5HZL5_9BILA</name>
<evidence type="ECO:0000256" key="2">
    <source>
        <dbReference type="ARBA" id="ARBA00005194"/>
    </source>
</evidence>
<dbReference type="Proteomes" id="UP001328107">
    <property type="component" value="Unassembled WGS sequence"/>
</dbReference>
<keyword evidence="6 11" id="KW-0276">Fatty acid metabolism</keyword>
<evidence type="ECO:0000256" key="7">
    <source>
        <dbReference type="ARBA" id="ARBA00022989"/>
    </source>
</evidence>
<dbReference type="GO" id="GO:0034625">
    <property type="term" value="P:fatty acid elongation, monounsaturated fatty acid"/>
    <property type="evidence" value="ECO:0007669"/>
    <property type="project" value="TreeGrafter"/>
</dbReference>
<evidence type="ECO:0000256" key="6">
    <source>
        <dbReference type="ARBA" id="ARBA00022832"/>
    </source>
</evidence>
<evidence type="ECO:0000256" key="3">
    <source>
        <dbReference type="ARBA" id="ARBA00022516"/>
    </source>
</evidence>
<dbReference type="GO" id="GO:0019367">
    <property type="term" value="P:fatty acid elongation, saturated fatty acid"/>
    <property type="evidence" value="ECO:0007669"/>
    <property type="project" value="TreeGrafter"/>
</dbReference>
<comment type="similarity">
    <text evidence="11">Belongs to the ELO family.</text>
</comment>
<feature type="non-terminal residue" evidence="12">
    <location>
        <position position="1"/>
    </location>
</feature>
<dbReference type="Pfam" id="PF01151">
    <property type="entry name" value="ELO"/>
    <property type="match status" value="1"/>
</dbReference>
<evidence type="ECO:0000256" key="4">
    <source>
        <dbReference type="ARBA" id="ARBA00022679"/>
    </source>
</evidence>
<evidence type="ECO:0000256" key="1">
    <source>
        <dbReference type="ARBA" id="ARBA00004141"/>
    </source>
</evidence>
<reference evidence="13" key="1">
    <citation type="submission" date="2022-10" db="EMBL/GenBank/DDBJ databases">
        <title>Genome assembly of Pristionchus species.</title>
        <authorList>
            <person name="Yoshida K."/>
            <person name="Sommer R.J."/>
        </authorList>
    </citation>
    <scope>NUCLEOTIDE SEQUENCE [LARGE SCALE GENOMIC DNA]</scope>
    <source>
        <strain evidence="13">RS5460</strain>
    </source>
</reference>
<evidence type="ECO:0000313" key="12">
    <source>
        <dbReference type="EMBL" id="GMR46558.1"/>
    </source>
</evidence>
<keyword evidence="4 11" id="KW-0808">Transferase</keyword>
<evidence type="ECO:0000313" key="13">
    <source>
        <dbReference type="Proteomes" id="UP001328107"/>
    </source>
</evidence>
<feature type="transmembrane region" description="Helical" evidence="11">
    <location>
        <begin position="175"/>
        <end position="194"/>
    </location>
</feature>
<keyword evidence="5 11" id="KW-0812">Transmembrane</keyword>
<comment type="subcellular location">
    <subcellularLocation>
        <location evidence="1">Membrane</location>
        <topology evidence="1">Multi-pass membrane protein</topology>
    </subcellularLocation>
</comment>
<accession>A0AAN5HZL5</accession>
<dbReference type="AlphaFoldDB" id="A0AAN5HZL5"/>
<dbReference type="InterPro" id="IPR030457">
    <property type="entry name" value="ELO_CS"/>
</dbReference>
<comment type="caution">
    <text evidence="12">The sequence shown here is derived from an EMBL/GenBank/DDBJ whole genome shotgun (WGS) entry which is preliminary data.</text>
</comment>
<dbReference type="PANTHER" id="PTHR11157:SF26">
    <property type="entry name" value="ELONGATION OF LONG CHAIN FATTY ACIDS PROTEIN 1"/>
    <property type="match status" value="1"/>
</dbReference>
<dbReference type="InterPro" id="IPR002076">
    <property type="entry name" value="ELO_fam"/>
</dbReference>
<dbReference type="EMBL" id="BTRK01000004">
    <property type="protein sequence ID" value="GMR46558.1"/>
    <property type="molecule type" value="Genomic_DNA"/>
</dbReference>
<sequence length="281" mass="32627">AMISLERLQEFKFNSTELSSILTEEHFDFPRASRWMDEHAGLAVQAIIVYLIGIFAIKIWMRNRQPFDLRLPLALWNFIIANLSGLCALAMAYEYLSALYFHGFNETLCGFQDELYRGRIGNAVFVLLLARLPEFVDTFFIVLRKQKLMFIHWYHHSATLFVGWLTYSAAVPGEIHLIFVNSIIHTFMYSYFYVTALGLKPYPFIAKTITGVQITQFFGALYGLGYIAYSNYFLNKSCNVDMETFAIHGALIFSYTYLFVDFFITKYLESKPIDEHIKKSQ</sequence>
<comment type="catalytic activity">
    <reaction evidence="11">
        <text>a very-long-chain acyl-CoA + malonyl-CoA + H(+) = a very-long-chain 3-oxoacyl-CoA + CO2 + CoA</text>
        <dbReference type="Rhea" id="RHEA:32727"/>
        <dbReference type="ChEBI" id="CHEBI:15378"/>
        <dbReference type="ChEBI" id="CHEBI:16526"/>
        <dbReference type="ChEBI" id="CHEBI:57287"/>
        <dbReference type="ChEBI" id="CHEBI:57384"/>
        <dbReference type="ChEBI" id="CHEBI:90725"/>
        <dbReference type="ChEBI" id="CHEBI:90736"/>
        <dbReference type="EC" id="2.3.1.199"/>
    </reaction>
</comment>
<keyword evidence="13" id="KW-1185">Reference proteome</keyword>
<organism evidence="12 13">
    <name type="scientific">Pristionchus mayeri</name>
    <dbReference type="NCBI Taxonomy" id="1317129"/>
    <lineage>
        <taxon>Eukaryota</taxon>
        <taxon>Metazoa</taxon>
        <taxon>Ecdysozoa</taxon>
        <taxon>Nematoda</taxon>
        <taxon>Chromadorea</taxon>
        <taxon>Rhabditida</taxon>
        <taxon>Rhabditina</taxon>
        <taxon>Diplogasteromorpha</taxon>
        <taxon>Diplogasteroidea</taxon>
        <taxon>Neodiplogasteridae</taxon>
        <taxon>Pristionchus</taxon>
    </lineage>
</organism>
<dbReference type="GO" id="GO:0042761">
    <property type="term" value="P:very long-chain fatty acid biosynthetic process"/>
    <property type="evidence" value="ECO:0007669"/>
    <property type="project" value="TreeGrafter"/>
</dbReference>
<evidence type="ECO:0000256" key="9">
    <source>
        <dbReference type="ARBA" id="ARBA00023136"/>
    </source>
</evidence>
<keyword evidence="3 11" id="KW-0444">Lipid biosynthesis</keyword>
<protein>
    <recommendedName>
        <fullName evidence="11">Elongation of very long chain fatty acids protein</fullName>
        <ecNumber evidence="11">2.3.1.199</ecNumber>
    </recommendedName>
    <alternativeName>
        <fullName evidence="11">Very-long-chain 3-oxoacyl-CoA synthase</fullName>
    </alternativeName>
</protein>
<dbReference type="GO" id="GO:0009922">
    <property type="term" value="F:fatty acid elongase activity"/>
    <property type="evidence" value="ECO:0007669"/>
    <property type="project" value="UniProtKB-EC"/>
</dbReference>
<dbReference type="PROSITE" id="PS01188">
    <property type="entry name" value="ELO"/>
    <property type="match status" value="1"/>
</dbReference>
<proteinExistence type="inferred from homology"/>
<dbReference type="EC" id="2.3.1.199" evidence="11"/>
<dbReference type="GO" id="GO:0005789">
    <property type="term" value="C:endoplasmic reticulum membrane"/>
    <property type="evidence" value="ECO:0007669"/>
    <property type="project" value="TreeGrafter"/>
</dbReference>
<comment type="pathway">
    <text evidence="2">Lipid metabolism; fatty acid biosynthesis.</text>
</comment>
<gene>
    <name evidence="12" type="ORF">PMAYCL1PPCAC_16753</name>
</gene>
<keyword evidence="8 11" id="KW-0443">Lipid metabolism</keyword>
<keyword evidence="9 11" id="KW-0472">Membrane</keyword>
<dbReference type="GO" id="GO:0034626">
    <property type="term" value="P:fatty acid elongation, polyunsaturated fatty acid"/>
    <property type="evidence" value="ECO:0007669"/>
    <property type="project" value="TreeGrafter"/>
</dbReference>
<feature type="transmembrane region" description="Helical" evidence="11">
    <location>
        <begin position="214"/>
        <end position="233"/>
    </location>
</feature>